<feature type="active site" description="Proton acceptor" evidence="1">
    <location>
        <position position="130"/>
    </location>
</feature>
<evidence type="ECO:0000259" key="3">
    <source>
        <dbReference type="SMART" id="SM00477"/>
    </source>
</evidence>
<dbReference type="RefSeq" id="WP_035125521.1">
    <property type="nucleotide sequence ID" value="NZ_JRHH01000003.1"/>
</dbReference>
<dbReference type="InterPro" id="IPR040255">
    <property type="entry name" value="Non-specific_endonuclease"/>
</dbReference>
<name>A0A095STE3_9FLAO</name>
<dbReference type="EMBL" id="JRHH01000003">
    <property type="protein sequence ID" value="KGD67931.1"/>
    <property type="molecule type" value="Genomic_DNA"/>
</dbReference>
<keyword evidence="5" id="KW-0255">Endonuclease</keyword>
<keyword evidence="5" id="KW-0540">Nuclease</keyword>
<dbReference type="SUPFAM" id="SSF54060">
    <property type="entry name" value="His-Me finger endonucleases"/>
    <property type="match status" value="1"/>
</dbReference>
<feature type="domain" description="ENPP1-3/EXOG-like endonuclease/phosphodiesterase" evidence="3">
    <location>
        <begin position="67"/>
        <end position="261"/>
    </location>
</feature>
<sequence>MKKYPKNLLLFVLIVIIHLNYSCKRYEDLQDLDVNSKDTITQNDSLVFNNEDFKYFPSSTNNDIITHNNYTLSYIEKYEQAEWVAYELKKSDLNYNNNNFERPFFIEDPQVESGSADWRNYRKSGYDKGHLCPAGDRKFSKIAFDETFYTSNISPQKHDFNEGVWNRLEQKVRYWAGKYDGVYVVTGGVFTENMKTIGSEDVAVPNYFYKVLLDTSREEIKMIAFLVPHQDSDLPLYEFVVSVDELEKMTGIDFFPKLEDAIENRLEQNANYKSWSF</sequence>
<feature type="binding site" evidence="2">
    <location>
        <position position="161"/>
    </location>
    <ligand>
        <name>Mg(2+)</name>
        <dbReference type="ChEBI" id="CHEBI:18420"/>
        <note>catalytic</note>
    </ligand>
</feature>
<dbReference type="SMART" id="SM00892">
    <property type="entry name" value="Endonuclease_NS"/>
    <property type="match status" value="1"/>
</dbReference>
<dbReference type="Gene3D" id="3.40.570.10">
    <property type="entry name" value="Extracellular Endonuclease, subunit A"/>
    <property type="match status" value="1"/>
</dbReference>
<reference evidence="5 6" key="1">
    <citation type="submission" date="2014-09" db="EMBL/GenBank/DDBJ databases">
        <title>Whole Genome Shotgun of Flavobacterium aquatile LMG 4008.</title>
        <authorList>
            <person name="Gale A.N."/>
            <person name="Pipes S.E."/>
            <person name="Newman J.D."/>
        </authorList>
    </citation>
    <scope>NUCLEOTIDE SEQUENCE [LARGE SCALE GENOMIC DNA]</scope>
    <source>
        <strain evidence="5 6">LMG 4008</strain>
    </source>
</reference>
<keyword evidence="6" id="KW-1185">Reference proteome</keyword>
<dbReference type="InterPro" id="IPR001604">
    <property type="entry name" value="Endo_G_ENPP1-like_dom"/>
</dbReference>
<dbReference type="InterPro" id="IPR020821">
    <property type="entry name" value="ENPP1-3/EXOG-like_nuc-like"/>
</dbReference>
<organism evidence="5 6">
    <name type="scientific">Flavobacterium aquatile LMG 4008 = ATCC 11947</name>
    <dbReference type="NCBI Taxonomy" id="1453498"/>
    <lineage>
        <taxon>Bacteria</taxon>
        <taxon>Pseudomonadati</taxon>
        <taxon>Bacteroidota</taxon>
        <taxon>Flavobacteriia</taxon>
        <taxon>Flavobacteriales</taxon>
        <taxon>Flavobacteriaceae</taxon>
        <taxon>Flavobacterium</taxon>
    </lineage>
</organism>
<evidence type="ECO:0000256" key="2">
    <source>
        <dbReference type="PIRSR" id="PIRSR640255-2"/>
    </source>
</evidence>
<dbReference type="PANTHER" id="PTHR13966:SF5">
    <property type="entry name" value="ENDONUCLEASE G, MITOCHONDRIAL"/>
    <property type="match status" value="1"/>
</dbReference>
<dbReference type="GO" id="GO:0046872">
    <property type="term" value="F:metal ion binding"/>
    <property type="evidence" value="ECO:0007669"/>
    <property type="project" value="UniProtKB-KW"/>
</dbReference>
<dbReference type="STRING" id="1453498.LG45_06390"/>
<dbReference type="InterPro" id="IPR044925">
    <property type="entry name" value="His-Me_finger_sf"/>
</dbReference>
<evidence type="ECO:0000256" key="1">
    <source>
        <dbReference type="PIRSR" id="PIRSR640255-1"/>
    </source>
</evidence>
<dbReference type="GO" id="GO:0004519">
    <property type="term" value="F:endonuclease activity"/>
    <property type="evidence" value="ECO:0007669"/>
    <property type="project" value="UniProtKB-KW"/>
</dbReference>
<protein>
    <submittedName>
        <fullName evidence="5">Endonuclease</fullName>
    </submittedName>
</protein>
<dbReference type="GO" id="GO:0016787">
    <property type="term" value="F:hydrolase activity"/>
    <property type="evidence" value="ECO:0007669"/>
    <property type="project" value="InterPro"/>
</dbReference>
<dbReference type="eggNOG" id="COG1864">
    <property type="taxonomic scope" value="Bacteria"/>
</dbReference>
<dbReference type="InterPro" id="IPR044929">
    <property type="entry name" value="DNA/RNA_non-sp_Endonuclease_sf"/>
</dbReference>
<dbReference type="Proteomes" id="UP000029554">
    <property type="component" value="Unassembled WGS sequence"/>
</dbReference>
<dbReference type="PANTHER" id="PTHR13966">
    <property type="entry name" value="ENDONUCLEASE RELATED"/>
    <property type="match status" value="1"/>
</dbReference>
<dbReference type="CDD" id="cd00091">
    <property type="entry name" value="NUC"/>
    <property type="match status" value="1"/>
</dbReference>
<evidence type="ECO:0000313" key="5">
    <source>
        <dbReference type="EMBL" id="KGD67931.1"/>
    </source>
</evidence>
<gene>
    <name evidence="5" type="ORF">LG45_06390</name>
</gene>
<dbReference type="Pfam" id="PF01223">
    <property type="entry name" value="Endonuclease_NS"/>
    <property type="match status" value="1"/>
</dbReference>
<accession>A0A095STE3</accession>
<keyword evidence="5" id="KW-0378">Hydrolase</keyword>
<proteinExistence type="predicted"/>
<dbReference type="OrthoDB" id="9811262at2"/>
<feature type="domain" description="DNA/RNA non-specific endonuclease/pyrophosphatase/phosphodiesterase" evidence="4">
    <location>
        <begin position="66"/>
        <end position="261"/>
    </location>
</feature>
<dbReference type="SMART" id="SM00477">
    <property type="entry name" value="NUC"/>
    <property type="match status" value="1"/>
</dbReference>
<dbReference type="GO" id="GO:0003676">
    <property type="term" value="F:nucleic acid binding"/>
    <property type="evidence" value="ECO:0007669"/>
    <property type="project" value="InterPro"/>
</dbReference>
<dbReference type="AlphaFoldDB" id="A0A095STE3"/>
<keyword evidence="2" id="KW-0479">Metal-binding</keyword>
<comment type="caution">
    <text evidence="5">The sequence shown here is derived from an EMBL/GenBank/DDBJ whole genome shotgun (WGS) entry which is preliminary data.</text>
</comment>
<evidence type="ECO:0000313" key="6">
    <source>
        <dbReference type="Proteomes" id="UP000029554"/>
    </source>
</evidence>
<evidence type="ECO:0000259" key="4">
    <source>
        <dbReference type="SMART" id="SM00892"/>
    </source>
</evidence>